<dbReference type="EMBL" id="UPSH01000001">
    <property type="protein sequence ID" value="VBB18061.1"/>
    <property type="molecule type" value="Genomic_DNA"/>
</dbReference>
<dbReference type="Proteomes" id="UP000594342">
    <property type="component" value="Unassembled WGS sequence"/>
</dbReference>
<organism evidence="1 2">
    <name type="scientific">Yasminevirus sp. GU-2018</name>
    <dbReference type="NCBI Taxonomy" id="2420051"/>
    <lineage>
        <taxon>Viruses</taxon>
        <taxon>Varidnaviria</taxon>
        <taxon>Bamfordvirae</taxon>
        <taxon>Nucleocytoviricota</taxon>
        <taxon>Megaviricetes</taxon>
        <taxon>Imitervirales</taxon>
        <taxon>Mimiviridae</taxon>
        <taxon>Klosneuvirinae</taxon>
        <taxon>Yasminevirus</taxon>
        <taxon>Yasminevirus saudimassiliense</taxon>
    </lineage>
</organism>
<evidence type="ECO:0000313" key="1">
    <source>
        <dbReference type="EMBL" id="VBB18061.1"/>
    </source>
</evidence>
<protein>
    <submittedName>
        <fullName evidence="1">Uncharacterized protein</fullName>
    </submittedName>
</protein>
<comment type="caution">
    <text evidence="1">The sequence shown here is derived from an EMBL/GenBank/DDBJ whole genome shotgun (WGS) entry which is preliminary data.</text>
</comment>
<reference evidence="1 2" key="1">
    <citation type="submission" date="2018-10" db="EMBL/GenBank/DDBJ databases">
        <authorList>
            <consortium name="IHU Genomes"/>
        </authorList>
    </citation>
    <scope>NUCLEOTIDE SEQUENCE [LARGE SCALE GENOMIC DNA]</scope>
    <source>
        <strain evidence="1 2">A1</strain>
    </source>
</reference>
<feature type="non-terminal residue" evidence="1">
    <location>
        <position position="1"/>
    </location>
</feature>
<gene>
    <name evidence="1" type="ORF">YASMINEVIRUS_524</name>
</gene>
<accession>A0A5K0U922</accession>
<keyword evidence="2" id="KW-1185">Reference proteome</keyword>
<proteinExistence type="predicted"/>
<name>A0A5K0U922_9VIRU</name>
<evidence type="ECO:0000313" key="2">
    <source>
        <dbReference type="Proteomes" id="UP000594342"/>
    </source>
</evidence>
<sequence>VNFIPCCKKNDNYYTNHGQNAFCHTSERITTFAVSTMSTMLTHSISQKNVQKRNYEGGAVVSFEHDANNRYGTPITKLNFGGIPRESPHMLKCDMSYITFPVLDPDDGNIVSISDLDSFLGSDEFISSMPTIFSASGKGIDNKSQFKYIPIIKPKAVFDDEPADIVSDYLRQKRERAPASIKCRLYFEGQNEFCRHCDCQTKGEHCEVKSTQFVEIVERRGTCYEVPVKVNSLDETRNLIKFGTTLKLTLRFTHLIVSDRMSVHTDMKRAYCARVDVEKVTIVRKPTTNMFRLDGSILFKTE</sequence>